<proteinExistence type="inferred from homology"/>
<keyword evidence="9" id="KW-0479">Metal-binding</keyword>
<evidence type="ECO:0000256" key="1">
    <source>
        <dbReference type="ARBA" id="ARBA00000077"/>
    </source>
</evidence>
<evidence type="ECO:0000313" key="14">
    <source>
        <dbReference type="EMBL" id="PSW27068.1"/>
    </source>
</evidence>
<dbReference type="GO" id="GO:0004523">
    <property type="term" value="F:RNA-DNA hybrid ribonuclease activity"/>
    <property type="evidence" value="ECO:0007669"/>
    <property type="project" value="UniProtKB-EC"/>
</dbReference>
<accession>A0A2T3PCY6</accession>
<comment type="function">
    <text evidence="3">Endonuclease that specifically degrades the RNA of RNA-DNA hybrids.</text>
</comment>
<evidence type="ECO:0000256" key="10">
    <source>
        <dbReference type="ARBA" id="ARBA00022759"/>
    </source>
</evidence>
<keyword evidence="10" id="KW-0255">Endonuclease</keyword>
<dbReference type="SUPFAM" id="SSF55658">
    <property type="entry name" value="L9 N-domain-like"/>
    <property type="match status" value="1"/>
</dbReference>
<evidence type="ECO:0000256" key="5">
    <source>
        <dbReference type="ARBA" id="ARBA00011245"/>
    </source>
</evidence>
<dbReference type="GO" id="GO:0043137">
    <property type="term" value="P:DNA replication, removal of RNA primer"/>
    <property type="evidence" value="ECO:0007669"/>
    <property type="project" value="TreeGrafter"/>
</dbReference>
<evidence type="ECO:0000256" key="12">
    <source>
        <dbReference type="ARBA" id="ARBA00022842"/>
    </source>
</evidence>
<keyword evidence="8" id="KW-0540">Nuclease</keyword>
<dbReference type="PIRSF" id="PIRSF036852">
    <property type="entry name" value="Ribonuclease_H1_euk"/>
    <property type="match status" value="1"/>
</dbReference>
<dbReference type="InterPro" id="IPR022892">
    <property type="entry name" value="RNaseHI"/>
</dbReference>
<evidence type="ECO:0000259" key="13">
    <source>
        <dbReference type="PROSITE" id="PS50879"/>
    </source>
</evidence>
<keyword evidence="12" id="KW-0460">Magnesium</keyword>
<reference evidence="14 15" key="1">
    <citation type="submission" date="2018-01" db="EMBL/GenBank/DDBJ databases">
        <title>Whole genome sequencing of Histamine producing bacteria.</title>
        <authorList>
            <person name="Butler K."/>
        </authorList>
    </citation>
    <scope>NUCLEOTIDE SEQUENCE [LARGE SCALE GENOMIC DNA]</scope>
    <source>
        <strain evidence="14 15">DSM 24669</strain>
    </source>
</reference>
<dbReference type="Gene3D" id="3.30.420.10">
    <property type="entry name" value="Ribonuclease H-like superfamily/Ribonuclease H"/>
    <property type="match status" value="1"/>
</dbReference>
<gene>
    <name evidence="14" type="ORF">C9I94_03560</name>
</gene>
<sequence length="257" mass="28279">MAKKYYVVWVGRETGIFTNWPYTKKQVEKYPQAKYKSFPTEAEAKAAFSAGHAKTFASAASGKVAGTKPATAKKAGFSSANPMIKSDVHIFCDGGCDPNPGKASSGVAVYRQNVLEELWYGLFNPHGTNNSAELNALHQSLLIAKTDLDAGKTVQVLCDSQYSINCVTVWAYSWKKKGWKRQTPGDIKNLEVIQQAHALYDSIKDKVTVSHVKAHIGIEGNELADRMSIYGIDQQAYEFCRYPDTSDITKLLALRAG</sequence>
<dbReference type="GO" id="GO:0003676">
    <property type="term" value="F:nucleic acid binding"/>
    <property type="evidence" value="ECO:0007669"/>
    <property type="project" value="InterPro"/>
</dbReference>
<organism evidence="14 15">
    <name type="scientific">Photobacterium swingsii</name>
    <dbReference type="NCBI Taxonomy" id="680026"/>
    <lineage>
        <taxon>Bacteria</taxon>
        <taxon>Pseudomonadati</taxon>
        <taxon>Pseudomonadota</taxon>
        <taxon>Gammaproteobacteria</taxon>
        <taxon>Vibrionales</taxon>
        <taxon>Vibrionaceae</taxon>
        <taxon>Photobacterium</taxon>
    </lineage>
</organism>
<dbReference type="PROSITE" id="PS50879">
    <property type="entry name" value="RNASE_H_1"/>
    <property type="match status" value="1"/>
</dbReference>
<dbReference type="Proteomes" id="UP000240481">
    <property type="component" value="Unassembled WGS sequence"/>
</dbReference>
<dbReference type="AlphaFoldDB" id="A0A2T3PCY6"/>
<comment type="subunit">
    <text evidence="5">Monomer.</text>
</comment>
<feature type="domain" description="RNase H type-1" evidence="13">
    <location>
        <begin position="84"/>
        <end position="233"/>
    </location>
</feature>
<dbReference type="InterPro" id="IPR017067">
    <property type="entry name" value="RNase_H1_euk"/>
</dbReference>
<dbReference type="InterPro" id="IPR050092">
    <property type="entry name" value="RNase_H"/>
</dbReference>
<dbReference type="InterPro" id="IPR011320">
    <property type="entry name" value="RNase_H1_N"/>
</dbReference>
<dbReference type="CDD" id="cd09278">
    <property type="entry name" value="RNase_HI_prokaryote_like"/>
    <property type="match status" value="1"/>
</dbReference>
<dbReference type="InterPro" id="IPR009027">
    <property type="entry name" value="Ribosomal_bL9/RNase_H1_N"/>
</dbReference>
<dbReference type="InterPro" id="IPR036397">
    <property type="entry name" value="RNaseH_sf"/>
</dbReference>
<keyword evidence="15" id="KW-1185">Reference proteome</keyword>
<comment type="caution">
    <text evidence="14">The sequence shown here is derived from an EMBL/GenBank/DDBJ whole genome shotgun (WGS) entry which is preliminary data.</text>
</comment>
<evidence type="ECO:0000256" key="11">
    <source>
        <dbReference type="ARBA" id="ARBA00022801"/>
    </source>
</evidence>
<dbReference type="EMBL" id="PYLZ01000001">
    <property type="protein sequence ID" value="PSW27068.1"/>
    <property type="molecule type" value="Genomic_DNA"/>
</dbReference>
<dbReference type="EC" id="3.1.26.4" evidence="6"/>
<dbReference type="OrthoDB" id="7845843at2"/>
<dbReference type="PANTHER" id="PTHR10642:SF26">
    <property type="entry name" value="RIBONUCLEASE H1"/>
    <property type="match status" value="1"/>
</dbReference>
<dbReference type="PANTHER" id="PTHR10642">
    <property type="entry name" value="RIBONUCLEASE H1"/>
    <property type="match status" value="1"/>
</dbReference>
<protein>
    <recommendedName>
        <fullName evidence="7">Ribonuclease H</fullName>
        <ecNumber evidence="6">3.1.26.4</ecNumber>
    </recommendedName>
</protein>
<evidence type="ECO:0000256" key="8">
    <source>
        <dbReference type="ARBA" id="ARBA00022722"/>
    </source>
</evidence>
<evidence type="ECO:0000256" key="7">
    <source>
        <dbReference type="ARBA" id="ARBA00017721"/>
    </source>
</evidence>
<name>A0A2T3PCY6_9GAMM</name>
<dbReference type="FunFam" id="3.40.970.10:FF:000002">
    <property type="entry name" value="Ribonuclease H"/>
    <property type="match status" value="1"/>
</dbReference>
<evidence type="ECO:0000256" key="6">
    <source>
        <dbReference type="ARBA" id="ARBA00012180"/>
    </source>
</evidence>
<dbReference type="RefSeq" id="WP_107302419.1">
    <property type="nucleotide sequence ID" value="NZ_AP024852.1"/>
</dbReference>
<dbReference type="InterPro" id="IPR012337">
    <property type="entry name" value="RNaseH-like_sf"/>
</dbReference>
<dbReference type="SUPFAM" id="SSF53098">
    <property type="entry name" value="Ribonuclease H-like"/>
    <property type="match status" value="1"/>
</dbReference>
<evidence type="ECO:0000256" key="9">
    <source>
        <dbReference type="ARBA" id="ARBA00022723"/>
    </source>
</evidence>
<dbReference type="Pfam" id="PF01693">
    <property type="entry name" value="Cauli_VI"/>
    <property type="match status" value="1"/>
</dbReference>
<evidence type="ECO:0000313" key="15">
    <source>
        <dbReference type="Proteomes" id="UP000240481"/>
    </source>
</evidence>
<comment type="catalytic activity">
    <reaction evidence="1">
        <text>Endonucleolytic cleavage to 5'-phosphomonoester.</text>
        <dbReference type="EC" id="3.1.26.4"/>
    </reaction>
</comment>
<dbReference type="InterPro" id="IPR002156">
    <property type="entry name" value="RNaseH_domain"/>
</dbReference>
<dbReference type="GO" id="GO:0000287">
    <property type="term" value="F:magnesium ion binding"/>
    <property type="evidence" value="ECO:0007669"/>
    <property type="project" value="InterPro"/>
</dbReference>
<dbReference type="InterPro" id="IPR037056">
    <property type="entry name" value="RNase_H1_N_sf"/>
</dbReference>
<comment type="similarity">
    <text evidence="4">Belongs to the RNase H family.</text>
</comment>
<evidence type="ECO:0000256" key="4">
    <source>
        <dbReference type="ARBA" id="ARBA00005300"/>
    </source>
</evidence>
<evidence type="ECO:0000256" key="3">
    <source>
        <dbReference type="ARBA" id="ARBA00004065"/>
    </source>
</evidence>
<keyword evidence="11" id="KW-0378">Hydrolase</keyword>
<comment type="cofactor">
    <cofactor evidence="2">
        <name>Mg(2+)</name>
        <dbReference type="ChEBI" id="CHEBI:18420"/>
    </cofactor>
</comment>
<dbReference type="Gene3D" id="3.40.970.10">
    <property type="entry name" value="Ribonuclease H1, N-terminal domain"/>
    <property type="match status" value="1"/>
</dbReference>
<evidence type="ECO:0000256" key="2">
    <source>
        <dbReference type="ARBA" id="ARBA00001946"/>
    </source>
</evidence>
<dbReference type="Pfam" id="PF00075">
    <property type="entry name" value="RNase_H"/>
    <property type="match status" value="1"/>
</dbReference>